<protein>
    <recommendedName>
        <fullName evidence="3">Type IV secretion system putative lipoprotein virB7</fullName>
    </recommendedName>
</protein>
<evidence type="ECO:0000313" key="11">
    <source>
        <dbReference type="Proteomes" id="UP000198790"/>
    </source>
</evidence>
<evidence type="ECO:0000256" key="7">
    <source>
        <dbReference type="SAM" id="SignalP"/>
    </source>
</evidence>
<dbReference type="Gene3D" id="1.25.40.390">
    <property type="match status" value="1"/>
</dbReference>
<dbReference type="PROSITE" id="PS51257">
    <property type="entry name" value="PROKAR_LIPOPROTEIN"/>
    <property type="match status" value="1"/>
</dbReference>
<feature type="signal peptide" evidence="7">
    <location>
        <begin position="1"/>
        <end position="22"/>
    </location>
</feature>
<proteinExistence type="inferred from homology"/>
<reference evidence="10 11" key="1">
    <citation type="submission" date="2016-10" db="EMBL/GenBank/DDBJ databases">
        <authorList>
            <person name="de Groot N.N."/>
        </authorList>
    </citation>
    <scope>NUCLEOTIDE SEQUENCE [LARGE SCALE GENOMIC DNA]</scope>
    <source>
        <strain evidence="10 11">DSM 23399</strain>
    </source>
</reference>
<dbReference type="AlphaFoldDB" id="A0A1I0VR10"/>
<gene>
    <name evidence="10" type="ORF">SAMN04489723_101328</name>
</gene>
<evidence type="ECO:0000256" key="3">
    <source>
        <dbReference type="ARBA" id="ARBA00017922"/>
    </source>
</evidence>
<dbReference type="STRING" id="237018.SAMN04489723_101328"/>
<comment type="similarity">
    <text evidence="2">Belongs to the SusD family.</text>
</comment>
<dbReference type="InterPro" id="IPR033985">
    <property type="entry name" value="SusD-like_N"/>
</dbReference>
<feature type="domain" description="SusD-like N-terminal" evidence="9">
    <location>
        <begin position="24"/>
        <end position="209"/>
    </location>
</feature>
<comment type="subcellular location">
    <subcellularLocation>
        <location evidence="1">Cell outer membrane</location>
    </subcellularLocation>
</comment>
<evidence type="ECO:0000256" key="4">
    <source>
        <dbReference type="ARBA" id="ARBA00022729"/>
    </source>
</evidence>
<keyword evidence="4 7" id="KW-0732">Signal</keyword>
<dbReference type="InterPro" id="IPR011990">
    <property type="entry name" value="TPR-like_helical_dom_sf"/>
</dbReference>
<evidence type="ECO:0000256" key="1">
    <source>
        <dbReference type="ARBA" id="ARBA00004442"/>
    </source>
</evidence>
<dbReference type="InterPro" id="IPR012944">
    <property type="entry name" value="SusD_RagB_dom"/>
</dbReference>
<dbReference type="EMBL" id="FOKK01000001">
    <property type="protein sequence ID" value="SFA78774.1"/>
    <property type="molecule type" value="Genomic_DNA"/>
</dbReference>
<feature type="domain" description="RagB/SusD" evidence="8">
    <location>
        <begin position="273"/>
        <end position="600"/>
    </location>
</feature>
<dbReference type="SUPFAM" id="SSF48452">
    <property type="entry name" value="TPR-like"/>
    <property type="match status" value="1"/>
</dbReference>
<sequence length="601" mass="67597">MNKIMKKYIVLLGAVLALSSCNDDFLDRYPQTSVAPEEFFKSEEDLELYVNGLLTMAGPGSYQADQSSDNMATTGAIEIKNVMTGSPSSQTLTGGWDWGTLRNINYFLDNYEKAVASDEAIAHYVGLARYYRAMFYFGMVKRYSDVPWYEKTLDPSDQEQLYKARDSREMVMTKVMEDLEFAVSNVRESVPSGTPSLSAVKAFYSRLALYEGTYRKYHSELGLEGSATEYLQKARDMAGDIMSSGMFSIYSTGNPARDYSKLFTSQDLMGNSEVILVNPYDANKDRSGDINYTVFGDYEQSPSRDLVMTYLMKDGSSFTSIDEYQKLGFVEEFQDRDPRLMQTIAYPGWVRQPNATAYIQSLNKNFTGYHQLKGYQNTIDNIESASADFPVYRYAEVLLNYAEAKVELNELTQGDLDMTVNVLRGRAGMPGLSMADANMSPDPFLVAKYPNLSGSNLGVLLEIRRERRVELAVEGYRYDDLMRWEAGKLFESIPQGMYFAGLGKYDLTGDGIADVILISKDSSIPVGDGKEKNSLGVSLVYYKAGTIDENVDVFLENGENGGMMVTDTKARTFESPKYYYRPIPIQQVTLNPNLEQIFGWN</sequence>
<keyword evidence="11" id="KW-1185">Reference proteome</keyword>
<evidence type="ECO:0000256" key="5">
    <source>
        <dbReference type="ARBA" id="ARBA00023136"/>
    </source>
</evidence>
<evidence type="ECO:0000256" key="6">
    <source>
        <dbReference type="ARBA" id="ARBA00023237"/>
    </source>
</evidence>
<dbReference type="Pfam" id="PF07980">
    <property type="entry name" value="SusD_RagB"/>
    <property type="match status" value="1"/>
</dbReference>
<evidence type="ECO:0000259" key="8">
    <source>
        <dbReference type="Pfam" id="PF07980"/>
    </source>
</evidence>
<dbReference type="Pfam" id="PF08139">
    <property type="entry name" value="LPAM_1"/>
    <property type="match status" value="1"/>
</dbReference>
<evidence type="ECO:0000259" key="9">
    <source>
        <dbReference type="Pfam" id="PF14322"/>
    </source>
</evidence>
<evidence type="ECO:0000313" key="10">
    <source>
        <dbReference type="EMBL" id="SFA78774.1"/>
    </source>
</evidence>
<dbReference type="Pfam" id="PF14322">
    <property type="entry name" value="SusD-like_3"/>
    <property type="match status" value="1"/>
</dbReference>
<keyword evidence="5" id="KW-0472">Membrane</keyword>
<organism evidence="10 11">
    <name type="scientific">Algoriphagus aquimarinus</name>
    <dbReference type="NCBI Taxonomy" id="237018"/>
    <lineage>
        <taxon>Bacteria</taxon>
        <taxon>Pseudomonadati</taxon>
        <taxon>Bacteroidota</taxon>
        <taxon>Cytophagia</taxon>
        <taxon>Cytophagales</taxon>
        <taxon>Cyclobacteriaceae</taxon>
        <taxon>Algoriphagus</taxon>
    </lineage>
</organism>
<keyword evidence="6" id="KW-0998">Cell outer membrane</keyword>
<dbReference type="GO" id="GO:0009279">
    <property type="term" value="C:cell outer membrane"/>
    <property type="evidence" value="ECO:0007669"/>
    <property type="project" value="UniProtKB-SubCell"/>
</dbReference>
<accession>A0A1I0VR10</accession>
<dbReference type="Proteomes" id="UP000198790">
    <property type="component" value="Unassembled WGS sequence"/>
</dbReference>
<name>A0A1I0VR10_9BACT</name>
<feature type="chain" id="PRO_5011503710" description="Type IV secretion system putative lipoprotein virB7" evidence="7">
    <location>
        <begin position="23"/>
        <end position="601"/>
    </location>
</feature>
<evidence type="ECO:0000256" key="2">
    <source>
        <dbReference type="ARBA" id="ARBA00006275"/>
    </source>
</evidence>
<dbReference type="InterPro" id="IPR012640">
    <property type="entry name" value="Membr_lipoprot_lipid_attach_CS"/>
</dbReference>